<proteinExistence type="predicted"/>
<keyword evidence="3" id="KW-0804">Transcription</keyword>
<dbReference type="SUPFAM" id="SSF46689">
    <property type="entry name" value="Homeodomain-like"/>
    <property type="match status" value="1"/>
</dbReference>
<dbReference type="SMART" id="SM00342">
    <property type="entry name" value="HTH_ARAC"/>
    <property type="match status" value="1"/>
</dbReference>
<feature type="domain" description="HTH araC/xylS-type" evidence="6">
    <location>
        <begin position="518"/>
        <end position="623"/>
    </location>
</feature>
<evidence type="ECO:0000313" key="7">
    <source>
        <dbReference type="EMBL" id="KOO69240.1"/>
    </source>
</evidence>
<dbReference type="Proteomes" id="UP000036951">
    <property type="component" value="Unassembled WGS sequence"/>
</dbReference>
<dbReference type="InterPro" id="IPR019734">
    <property type="entry name" value="TPR_rpt"/>
</dbReference>
<dbReference type="GO" id="GO:0043565">
    <property type="term" value="F:sequence-specific DNA binding"/>
    <property type="evidence" value="ECO:0007669"/>
    <property type="project" value="InterPro"/>
</dbReference>
<feature type="transmembrane region" description="Helical" evidence="5">
    <location>
        <begin position="42"/>
        <end position="61"/>
    </location>
</feature>
<reference evidence="7 8" key="1">
    <citation type="submission" date="2015-06" db="EMBL/GenBank/DDBJ databases">
        <title>Prevotella sp. 109, sp. nov., a novel member of the family Prevotellaceae isolated from human faeces.</title>
        <authorList>
            <person name="Shkoporov A.N."/>
            <person name="Chaplin A.V."/>
            <person name="Kafarskaia L.I."/>
            <person name="Efimov B.A."/>
        </authorList>
    </citation>
    <scope>NUCLEOTIDE SEQUENCE [LARGE SCALE GENOMIC DNA]</scope>
    <source>
        <strain evidence="7 8">109</strain>
    </source>
</reference>
<dbReference type="InterPro" id="IPR009057">
    <property type="entry name" value="Homeodomain-like_sf"/>
</dbReference>
<dbReference type="PANTHER" id="PTHR43280:SF2">
    <property type="entry name" value="HTH-TYPE TRANSCRIPTIONAL REGULATOR EXSA"/>
    <property type="match status" value="1"/>
</dbReference>
<dbReference type="EMBL" id="LFQU01000004">
    <property type="protein sequence ID" value="KOO69240.1"/>
    <property type="molecule type" value="Genomic_DNA"/>
</dbReference>
<keyword evidence="5" id="KW-1133">Transmembrane helix</keyword>
<evidence type="ECO:0000256" key="5">
    <source>
        <dbReference type="SAM" id="Phobius"/>
    </source>
</evidence>
<dbReference type="PROSITE" id="PS01124">
    <property type="entry name" value="HTH_ARAC_FAMILY_2"/>
    <property type="match status" value="1"/>
</dbReference>
<dbReference type="RefSeq" id="WP_053397833.1">
    <property type="nucleotide sequence ID" value="NZ_LFQU01000004.1"/>
</dbReference>
<dbReference type="SUPFAM" id="SSF48452">
    <property type="entry name" value="TPR-like"/>
    <property type="match status" value="1"/>
</dbReference>
<dbReference type="InterPro" id="IPR018060">
    <property type="entry name" value="HTH_AraC"/>
</dbReference>
<dbReference type="OrthoDB" id="1117518at2"/>
<dbReference type="SMART" id="SM00028">
    <property type="entry name" value="TPR"/>
    <property type="match status" value="3"/>
</dbReference>
<evidence type="ECO:0000256" key="4">
    <source>
        <dbReference type="SAM" id="Coils"/>
    </source>
</evidence>
<organism evidence="7 8">
    <name type="scientific">Xylanibacter rarus</name>
    <dbReference type="NCBI Taxonomy" id="1676614"/>
    <lineage>
        <taxon>Bacteria</taxon>
        <taxon>Pseudomonadati</taxon>
        <taxon>Bacteroidota</taxon>
        <taxon>Bacteroidia</taxon>
        <taxon>Bacteroidales</taxon>
        <taxon>Prevotellaceae</taxon>
        <taxon>Xylanibacter</taxon>
    </lineage>
</organism>
<evidence type="ECO:0000256" key="1">
    <source>
        <dbReference type="ARBA" id="ARBA00023015"/>
    </source>
</evidence>
<keyword evidence="4" id="KW-0175">Coiled coil</keyword>
<keyword evidence="1" id="KW-0805">Transcription regulation</keyword>
<feature type="transmembrane region" description="Helical" evidence="5">
    <location>
        <begin position="406"/>
        <end position="426"/>
    </location>
</feature>
<evidence type="ECO:0000313" key="8">
    <source>
        <dbReference type="Proteomes" id="UP000036951"/>
    </source>
</evidence>
<evidence type="ECO:0000256" key="3">
    <source>
        <dbReference type="ARBA" id="ARBA00023163"/>
    </source>
</evidence>
<keyword evidence="5" id="KW-0472">Membrane</keyword>
<sequence length="628" mass="71495">MKNIISIINSSYNPASQISPCLGSQLSTAESAHDKAGASRSVLNSCFMALRTLLLVLLMLLPSCAGARVLAKDYMTLVKKTSDASIDYIMKKAEHYLNAGHSDTALVYYMVACNRMNDKLSDKDKQQCAMAYLKKGNILYMKGNYAGALSAYFSGLRIYSACKDRREIGHFYNNIASVYCVFEDYAKGLSYYKKGYESCHKYGDRANEYKILANMTAVSTQIGKTKEARKYHRMSEKVKNPADKENCYMSIFNFGLILRTEKNYREAINTCNDLLNYAVKNKMSPRYICYAYIELYQNYISLGDRDSTLKYLRLCESTAVKHGILHSCLDVLVKYADFYDSVGNYKAASRYRARYQHEKDSIFNTNEFDAVKNEQTLYEMDKYDKYIASLNKREKERVLTISAQRYTIAAVSVVTLVVGLLLLVVYRQKKRIDKSYNNLFVVNRNFVNNQEIMRQRLNDAVSRLKESEAEAEQLRGRLAAYDADDVVKDAGVSEQSDNMVHKAKSGGINDDMRRKLLDSVVDIMENTTEFCSADFSLARMAALVGSNSKYVSLVINETFHKSFKNYVNEYRIHLACLRMSDTEGYGSYTLNAIAESVGFKSYTTFVELFRKIVGITPSMYKDKLKACI</sequence>
<keyword evidence="8" id="KW-1185">Reference proteome</keyword>
<protein>
    <recommendedName>
        <fullName evidence="6">HTH araC/xylS-type domain-containing protein</fullName>
    </recommendedName>
</protein>
<accession>A0A8E1QYM0</accession>
<dbReference type="Gene3D" id="1.10.10.60">
    <property type="entry name" value="Homeodomain-like"/>
    <property type="match status" value="2"/>
</dbReference>
<keyword evidence="2" id="KW-0238">DNA-binding</keyword>
<evidence type="ECO:0000259" key="6">
    <source>
        <dbReference type="PROSITE" id="PS01124"/>
    </source>
</evidence>
<name>A0A8E1QYM0_9BACT</name>
<keyword evidence="5" id="KW-0812">Transmembrane</keyword>
<dbReference type="GO" id="GO:0003700">
    <property type="term" value="F:DNA-binding transcription factor activity"/>
    <property type="evidence" value="ECO:0007669"/>
    <property type="project" value="InterPro"/>
</dbReference>
<comment type="caution">
    <text evidence="7">The sequence shown here is derived from an EMBL/GenBank/DDBJ whole genome shotgun (WGS) entry which is preliminary data.</text>
</comment>
<feature type="coiled-coil region" evidence="4">
    <location>
        <begin position="447"/>
        <end position="484"/>
    </location>
</feature>
<dbReference type="Pfam" id="PF12833">
    <property type="entry name" value="HTH_18"/>
    <property type="match status" value="1"/>
</dbReference>
<dbReference type="PANTHER" id="PTHR43280">
    <property type="entry name" value="ARAC-FAMILY TRANSCRIPTIONAL REGULATOR"/>
    <property type="match status" value="1"/>
</dbReference>
<evidence type="ECO:0000256" key="2">
    <source>
        <dbReference type="ARBA" id="ARBA00023125"/>
    </source>
</evidence>
<dbReference type="Gene3D" id="1.25.40.10">
    <property type="entry name" value="Tetratricopeptide repeat domain"/>
    <property type="match status" value="1"/>
</dbReference>
<dbReference type="AlphaFoldDB" id="A0A8E1QYM0"/>
<dbReference type="InterPro" id="IPR011990">
    <property type="entry name" value="TPR-like_helical_dom_sf"/>
</dbReference>
<gene>
    <name evidence="7" type="ORF">ACU52_03930</name>
</gene>